<sequence>MTATALVARRVGRLAVVDVVWGAGFVLVAVVAAVVASVVDAGGGGTVAQRWLVVLLVAVWGGRLAWHIRSRAHGLLGPGETPPEDPRYAALMEGKPFSYAVTRVFVTQGVAMFVVALPVVVGVAVAVPASSWHRWPIVVGLVVFAVGLAFEAVGDAQLAAYKEVPKAERPPVLATGLWAWTRHPNYFGDATVWWGLWLVGGLGSGWVAGLATLVAPVAMTYSLAFATGARLLEREMMQRPGYPEYAARTSMFVPRPPRRAA</sequence>
<feature type="transmembrane region" description="Helical" evidence="1">
    <location>
        <begin position="51"/>
        <end position="68"/>
    </location>
</feature>
<keyword evidence="1" id="KW-1133">Transmembrane helix</keyword>
<dbReference type="Proteomes" id="UP000468687">
    <property type="component" value="Unassembled WGS sequence"/>
</dbReference>
<accession>A0A6P0HMH7</accession>
<dbReference type="PANTHER" id="PTHR32251">
    <property type="entry name" value="3-OXO-5-ALPHA-STEROID 4-DEHYDROGENASE"/>
    <property type="match status" value="1"/>
</dbReference>
<organism evidence="2 3">
    <name type="scientific">Nocardioides zeae</name>
    <dbReference type="NCBI Taxonomy" id="1457234"/>
    <lineage>
        <taxon>Bacteria</taxon>
        <taxon>Bacillati</taxon>
        <taxon>Actinomycetota</taxon>
        <taxon>Actinomycetes</taxon>
        <taxon>Propionibacteriales</taxon>
        <taxon>Nocardioidaceae</taxon>
        <taxon>Nocardioides</taxon>
    </lineage>
</organism>
<comment type="caution">
    <text evidence="2">The sequence shown here is derived from an EMBL/GenBank/DDBJ whole genome shotgun (WGS) entry which is preliminary data.</text>
</comment>
<dbReference type="EMBL" id="JAAGXA010000012">
    <property type="protein sequence ID" value="NEN79892.1"/>
    <property type="molecule type" value="Genomic_DNA"/>
</dbReference>
<keyword evidence="3" id="KW-1185">Reference proteome</keyword>
<dbReference type="InterPro" id="IPR010721">
    <property type="entry name" value="UstE-like"/>
</dbReference>
<protein>
    <submittedName>
        <fullName evidence="2">DUF1295 domain-containing protein</fullName>
    </submittedName>
</protein>
<dbReference type="GO" id="GO:0016020">
    <property type="term" value="C:membrane"/>
    <property type="evidence" value="ECO:0007669"/>
    <property type="project" value="TreeGrafter"/>
</dbReference>
<dbReference type="Gene3D" id="1.20.120.1630">
    <property type="match status" value="1"/>
</dbReference>
<dbReference type="AlphaFoldDB" id="A0A6P0HMH7"/>
<proteinExistence type="predicted"/>
<keyword evidence="1" id="KW-0472">Membrane</keyword>
<keyword evidence="1" id="KW-0812">Transmembrane</keyword>
<evidence type="ECO:0000256" key="1">
    <source>
        <dbReference type="SAM" id="Phobius"/>
    </source>
</evidence>
<dbReference type="PANTHER" id="PTHR32251:SF17">
    <property type="entry name" value="STEROID 5-ALPHA REDUCTASE C-TERMINAL DOMAIN-CONTAINING PROTEIN"/>
    <property type="match status" value="1"/>
</dbReference>
<feature type="transmembrane region" description="Helical" evidence="1">
    <location>
        <begin position="20"/>
        <end position="39"/>
    </location>
</feature>
<feature type="transmembrane region" description="Helical" evidence="1">
    <location>
        <begin position="105"/>
        <end position="128"/>
    </location>
</feature>
<reference evidence="2 3" key="1">
    <citation type="journal article" date="2014" name="Int. J. Syst. Evol. Microbiol.">
        <title>Nocardioides zeae sp. nov., isolated from the stem of Zea mays.</title>
        <authorList>
            <person name="Glaeser S.P."/>
            <person name="McInroy J.A."/>
            <person name="Busse H.J."/>
            <person name="Kampfer P."/>
        </authorList>
    </citation>
    <scope>NUCLEOTIDE SEQUENCE [LARGE SCALE GENOMIC DNA]</scope>
    <source>
        <strain evidence="2 3">JCM 30728</strain>
    </source>
</reference>
<evidence type="ECO:0000313" key="2">
    <source>
        <dbReference type="EMBL" id="NEN79892.1"/>
    </source>
</evidence>
<name>A0A6P0HMH7_9ACTN</name>
<evidence type="ECO:0000313" key="3">
    <source>
        <dbReference type="Proteomes" id="UP000468687"/>
    </source>
</evidence>
<gene>
    <name evidence="2" type="ORF">G3T38_16605</name>
</gene>
<feature type="transmembrane region" description="Helical" evidence="1">
    <location>
        <begin position="135"/>
        <end position="153"/>
    </location>
</feature>
<dbReference type="PROSITE" id="PS50244">
    <property type="entry name" value="S5A_REDUCTASE"/>
    <property type="match status" value="1"/>
</dbReference>
<dbReference type="Pfam" id="PF06966">
    <property type="entry name" value="DUF1295"/>
    <property type="match status" value="1"/>
</dbReference>